<dbReference type="Gramene" id="C.cajan_09240.t">
    <property type="protein sequence ID" value="C.cajan_09240.t.cds1"/>
    <property type="gene ID" value="C.cajan_09240"/>
</dbReference>
<reference evidence="1 2" key="1">
    <citation type="journal article" date="2012" name="Nat. Biotechnol.">
        <title>Draft genome sequence of pigeonpea (Cajanus cajan), an orphan legume crop of resource-poor farmers.</title>
        <authorList>
            <person name="Varshney R.K."/>
            <person name="Chen W."/>
            <person name="Li Y."/>
            <person name="Bharti A.K."/>
            <person name="Saxena R.K."/>
            <person name="Schlueter J.A."/>
            <person name="Donoghue M.T."/>
            <person name="Azam S."/>
            <person name="Fan G."/>
            <person name="Whaley A.M."/>
            <person name="Farmer A.D."/>
            <person name="Sheridan J."/>
            <person name="Iwata A."/>
            <person name="Tuteja R."/>
            <person name="Penmetsa R.V."/>
            <person name="Wu W."/>
            <person name="Upadhyaya H.D."/>
            <person name="Yang S.P."/>
            <person name="Shah T."/>
            <person name="Saxena K.B."/>
            <person name="Michael T."/>
            <person name="McCombie W.R."/>
            <person name="Yang B."/>
            <person name="Zhang G."/>
            <person name="Yang H."/>
            <person name="Wang J."/>
            <person name="Spillane C."/>
            <person name="Cook D.R."/>
            <person name="May G.D."/>
            <person name="Xu X."/>
            <person name="Jackson S.A."/>
        </authorList>
    </citation>
    <scope>NUCLEOTIDE SEQUENCE [LARGE SCALE GENOMIC DNA]</scope>
    <source>
        <strain evidence="2">cv. Asha</strain>
    </source>
</reference>
<evidence type="ECO:0000313" key="2">
    <source>
        <dbReference type="Proteomes" id="UP000075243"/>
    </source>
</evidence>
<feature type="non-terminal residue" evidence="1">
    <location>
        <position position="1"/>
    </location>
</feature>
<keyword evidence="2" id="KW-1185">Reference proteome</keyword>
<organism evidence="1 2">
    <name type="scientific">Cajanus cajan</name>
    <name type="common">Pigeon pea</name>
    <name type="synonym">Cajanus indicus</name>
    <dbReference type="NCBI Taxonomy" id="3821"/>
    <lineage>
        <taxon>Eukaryota</taxon>
        <taxon>Viridiplantae</taxon>
        <taxon>Streptophyta</taxon>
        <taxon>Embryophyta</taxon>
        <taxon>Tracheophyta</taxon>
        <taxon>Spermatophyta</taxon>
        <taxon>Magnoliopsida</taxon>
        <taxon>eudicotyledons</taxon>
        <taxon>Gunneridae</taxon>
        <taxon>Pentapetalae</taxon>
        <taxon>rosids</taxon>
        <taxon>fabids</taxon>
        <taxon>Fabales</taxon>
        <taxon>Fabaceae</taxon>
        <taxon>Papilionoideae</taxon>
        <taxon>50 kb inversion clade</taxon>
        <taxon>NPAAA clade</taxon>
        <taxon>indigoferoid/millettioid clade</taxon>
        <taxon>Phaseoleae</taxon>
        <taxon>Cajanus</taxon>
    </lineage>
</organism>
<gene>
    <name evidence="1" type="ORF">KK1_009500</name>
</gene>
<evidence type="ECO:0000313" key="1">
    <source>
        <dbReference type="EMBL" id="KYP70288.1"/>
    </source>
</evidence>
<sequence>ANAVQQNPRQLVRVVITINLAKVHHAASHLFNLTCDVDYVTTMQATLSLRDYFSNFECHQQNLRLAQAYVLDWSCRQQ</sequence>
<accession>A0A151TTH5</accession>
<name>A0A151TTH5_CAJCA</name>
<protein>
    <submittedName>
        <fullName evidence="1">Uncharacterized protein</fullName>
    </submittedName>
</protein>
<dbReference type="Proteomes" id="UP000075243">
    <property type="component" value="Chromosome 3"/>
</dbReference>
<dbReference type="AlphaFoldDB" id="A0A151TTH5"/>
<dbReference type="EMBL" id="CM003605">
    <property type="protein sequence ID" value="KYP70288.1"/>
    <property type="molecule type" value="Genomic_DNA"/>
</dbReference>
<proteinExistence type="predicted"/>